<dbReference type="EMBL" id="JEME01003193">
    <property type="protein sequence ID" value="KYG02008.1"/>
    <property type="molecule type" value="Genomic_DNA"/>
</dbReference>
<protein>
    <recommendedName>
        <fullName evidence="4">PE-PGRS family protein</fullName>
    </recommendedName>
</protein>
<gene>
    <name evidence="2" type="ORF">BE21_55455</name>
</gene>
<proteinExistence type="predicted"/>
<evidence type="ECO:0000256" key="1">
    <source>
        <dbReference type="SAM" id="MobiDB-lite"/>
    </source>
</evidence>
<accession>A0A150TBZ2</accession>
<sequence>MTVRDSEMDTSDGGPGGDGGEPQRGGRGGRGAPGGVLEDRSACLCNGGDGGEGGYGGPGRGGDSIGIACLDEDRLTTLGVAFTLGPPGKGAISWDQEGKMISGEDGVAVETLRLPE</sequence>
<organism evidence="2 3">
    <name type="scientific">Sorangium cellulosum</name>
    <name type="common">Polyangium cellulosum</name>
    <dbReference type="NCBI Taxonomy" id="56"/>
    <lineage>
        <taxon>Bacteria</taxon>
        <taxon>Pseudomonadati</taxon>
        <taxon>Myxococcota</taxon>
        <taxon>Polyangia</taxon>
        <taxon>Polyangiales</taxon>
        <taxon>Polyangiaceae</taxon>
        <taxon>Sorangium</taxon>
    </lineage>
</organism>
<reference evidence="2 3" key="1">
    <citation type="submission" date="2014-02" db="EMBL/GenBank/DDBJ databases">
        <title>The small core and large imbalanced accessory genome model reveals a collaborative survival strategy of Sorangium cellulosum strains in nature.</title>
        <authorList>
            <person name="Han K."/>
            <person name="Peng R."/>
            <person name="Blom J."/>
            <person name="Li Y.-Z."/>
        </authorList>
    </citation>
    <scope>NUCLEOTIDE SEQUENCE [LARGE SCALE GENOMIC DNA]</scope>
    <source>
        <strain evidence="2 3">So0007-03</strain>
    </source>
</reference>
<dbReference type="Proteomes" id="UP000075502">
    <property type="component" value="Unassembled WGS sequence"/>
</dbReference>
<evidence type="ECO:0000313" key="2">
    <source>
        <dbReference type="EMBL" id="KYG02008.1"/>
    </source>
</evidence>
<evidence type="ECO:0000313" key="3">
    <source>
        <dbReference type="Proteomes" id="UP000075502"/>
    </source>
</evidence>
<feature type="region of interest" description="Disordered" evidence="1">
    <location>
        <begin position="1"/>
        <end position="41"/>
    </location>
</feature>
<comment type="caution">
    <text evidence="2">The sequence shown here is derived from an EMBL/GenBank/DDBJ whole genome shotgun (WGS) entry which is preliminary data.</text>
</comment>
<feature type="compositionally biased region" description="Gly residues" evidence="1">
    <location>
        <begin position="13"/>
        <end position="34"/>
    </location>
</feature>
<dbReference type="AlphaFoldDB" id="A0A150TBZ2"/>
<name>A0A150TBZ2_SORCE</name>
<evidence type="ECO:0008006" key="4">
    <source>
        <dbReference type="Google" id="ProtNLM"/>
    </source>
</evidence>